<accession>A0ABQ9XAN4</accession>
<protein>
    <submittedName>
        <fullName evidence="1">Uncharacterized protein</fullName>
    </submittedName>
</protein>
<dbReference type="EMBL" id="JARBJD010000179">
    <property type="protein sequence ID" value="KAK2948317.1"/>
    <property type="molecule type" value="Genomic_DNA"/>
</dbReference>
<dbReference type="Proteomes" id="UP001281761">
    <property type="component" value="Unassembled WGS sequence"/>
</dbReference>
<gene>
    <name evidence="1" type="ORF">BLNAU_16766</name>
</gene>
<comment type="caution">
    <text evidence="1">The sequence shown here is derived from an EMBL/GenBank/DDBJ whole genome shotgun (WGS) entry which is preliminary data.</text>
</comment>
<organism evidence="1 2">
    <name type="scientific">Blattamonas nauphoetae</name>
    <dbReference type="NCBI Taxonomy" id="2049346"/>
    <lineage>
        <taxon>Eukaryota</taxon>
        <taxon>Metamonada</taxon>
        <taxon>Preaxostyla</taxon>
        <taxon>Oxymonadida</taxon>
        <taxon>Blattamonas</taxon>
    </lineage>
</organism>
<reference evidence="1 2" key="1">
    <citation type="journal article" date="2022" name="bioRxiv">
        <title>Genomics of Preaxostyla Flagellates Illuminates Evolutionary Transitions and the Path Towards Mitochondrial Loss.</title>
        <authorList>
            <person name="Novak L.V.F."/>
            <person name="Treitli S.C."/>
            <person name="Pyrih J."/>
            <person name="Halakuc P."/>
            <person name="Pipaliya S.V."/>
            <person name="Vacek V."/>
            <person name="Brzon O."/>
            <person name="Soukal P."/>
            <person name="Eme L."/>
            <person name="Dacks J.B."/>
            <person name="Karnkowska A."/>
            <person name="Elias M."/>
            <person name="Hampl V."/>
        </authorList>
    </citation>
    <scope>NUCLEOTIDE SEQUENCE [LARGE SCALE GENOMIC DNA]</scope>
    <source>
        <strain evidence="1">NAU3</strain>
        <tissue evidence="1">Gut</tissue>
    </source>
</reference>
<name>A0ABQ9XAN4_9EUKA</name>
<keyword evidence="2" id="KW-1185">Reference proteome</keyword>
<proteinExistence type="predicted"/>
<evidence type="ECO:0000313" key="1">
    <source>
        <dbReference type="EMBL" id="KAK2948317.1"/>
    </source>
</evidence>
<sequence length="259" mass="29402">MTAPDYSPFLKWNRNDPVTVDSVALVFSSLLEHASLVHQSSFDDRTFEALPKPRQYILPIIQRCCKESQSTILKLHPSQWTDKLLSTNALLQQFLHFEKDILRDILEILLAILRFGSVDSFPLIPRKFITDPQSIGDAMLDQVFIPLVPSLARISHNLPILPCDSYDIGIRPLMLSILEVSRLVTDPDDRSPKSLIHDINWTIRSRNHAGAKNKHGVRNSAIEVESIAVIVRNIFSTQGKQVELDIETELRRLPGCYSD</sequence>
<evidence type="ECO:0000313" key="2">
    <source>
        <dbReference type="Proteomes" id="UP001281761"/>
    </source>
</evidence>